<evidence type="ECO:0000256" key="1">
    <source>
        <dbReference type="SAM" id="MobiDB-lite"/>
    </source>
</evidence>
<feature type="compositionally biased region" description="Polar residues" evidence="1">
    <location>
        <begin position="962"/>
        <end position="983"/>
    </location>
</feature>
<feature type="compositionally biased region" description="Polar residues" evidence="1">
    <location>
        <begin position="1110"/>
        <end position="1122"/>
    </location>
</feature>
<keyword evidence="2" id="KW-0812">Transmembrane</keyword>
<feature type="transmembrane region" description="Helical" evidence="2">
    <location>
        <begin position="36"/>
        <end position="57"/>
    </location>
</feature>
<reference evidence="3" key="1">
    <citation type="journal article" date="2020" name="mSystems">
        <title>Genome- and Community-Level Interaction Insights into Carbon Utilization and Element Cycling Functions of Hydrothermarchaeota in Hydrothermal Sediment.</title>
        <authorList>
            <person name="Zhou Z."/>
            <person name="Liu Y."/>
            <person name="Xu W."/>
            <person name="Pan J."/>
            <person name="Luo Z.H."/>
            <person name="Li M."/>
        </authorList>
    </citation>
    <scope>NUCLEOTIDE SEQUENCE [LARGE SCALE GENOMIC DNA]</scope>
    <source>
        <strain evidence="3">SpSt-339</strain>
    </source>
</reference>
<keyword evidence="2" id="KW-0472">Membrane</keyword>
<feature type="transmembrane region" description="Helical" evidence="2">
    <location>
        <begin position="161"/>
        <end position="181"/>
    </location>
</feature>
<sequence>MASTVDRKPAEQYVDFEEYVDYQLKKTRQQIRSADLLMAVTVAAVIVVGYLLAFVIADQWLLAGGLPTTWRWMGLLVWLAALGGWLLWRFGVPLMNSVTGLFAAQQVERAEPDLKSNLLNWVDLQRAGRPVDLAVLRAIERQAAVQLSQMDVSQAVDHRPLLRSGYALLTVMVLFCLYAVISPKKLSPSLWRVLPMADVPVPTRTEIRKVTPGDAEVLARTLLEVSVDLGGDIPKQVRLLYTTADQRFRDEPVLLQPDGEAGTRFRTVLPGESGQGLLRDLTYRIEAGDAVSPTYRVKVAQPPSARVEQIQIIPPEYTQLPPETIAGGQFTGWEGSRVTLQATVNLPVRSARLQFLDEPNGQPTGEEVAVRVQDGTSLSADWTLERREQGDYPHYYQLQCQTEDGRTDPSPVVYQYTILIDQPPRIVLLAPERDLTVPANAVIPLLAEASDPDFELGPVTLQIEKSGETLSREMLFPGKKQAVRIEHDLALKPLALKTGDEISFFLEAQDNRQPRRNRVQTTPLRIRIQPPTEDRQVQEQLAQEKARQREQIAELDRQNADRNQPPGDNAPPEGVPEAAREPQTPGDMPQDEPGKQPKPGEAASDDEAGQGGKSGTGSQQRAGNQNAQSGTESGENGSQPESFSPDGQNDQELLQKLLERFQQNGQKPAGDDDEKSPAASGQSEMDRSQQGDQPAAQQPNSADNGASAPQPGQSPPGTRQPTEGTPPAPQTDGNKPDHDQPPSGDASVPPKPGDSSGQRPPRGNEARSQQRAGSDQQPKTGDASQPGETAQKPSDPKGSGTSGRTDPIQKPPQPPGQTSGQATSDQSKPQPMPNAPDQDNASRPASAQKPPETGETPKGSGQPSGEKPPTPGQTPAGQGETNRPAENPGKPSEAGQKGTEPTEPQPANSSPMTKGQSPPAPDVPSNSGEKQPATQKTQSQDGAPKGTDPPPKGAGRRDGQRSDQPQNGEAGGSQQAQDGNFGSRQRGPGESTGRPGEQEAGPAQPREMQSSGQQQGGQQQGGQQQGGQQQGGQQQGGQQQGGQQQGGQQQGGQQQGGQQQGGQQQGGQQAGGQQGTGQGGGGTPPAGQSTGQGGSGGSAQPGQRPGGGEQSNEVGKSGGSPNSAPPGDPANLEFKKQAAELVLQRLKDGLERGDVDPQLLEELGWTTDEMQRFVDRLSQALHGGEGDESPESRARRIQFEEMLRNLNLDRSGVRRSAANQPSREVDQIESRRAPVPGEYRKAWERYTRQLSKQPPQPAKAP</sequence>
<proteinExistence type="predicted"/>
<name>A0A7C2K250_9PLAN</name>
<comment type="caution">
    <text evidence="3">The sequence shown here is derived from an EMBL/GenBank/DDBJ whole genome shotgun (WGS) entry which is preliminary data.</text>
</comment>
<accession>A0A7C2K250</accession>
<feature type="compositionally biased region" description="Basic and acidic residues" evidence="1">
    <location>
        <begin position="532"/>
        <end position="560"/>
    </location>
</feature>
<organism evidence="3">
    <name type="scientific">Schlesneria paludicola</name>
    <dbReference type="NCBI Taxonomy" id="360056"/>
    <lineage>
        <taxon>Bacteria</taxon>
        <taxon>Pseudomonadati</taxon>
        <taxon>Planctomycetota</taxon>
        <taxon>Planctomycetia</taxon>
        <taxon>Planctomycetales</taxon>
        <taxon>Planctomycetaceae</taxon>
        <taxon>Schlesneria</taxon>
    </lineage>
</organism>
<gene>
    <name evidence="3" type="ORF">ENQ76_13170</name>
</gene>
<evidence type="ECO:0000313" key="3">
    <source>
        <dbReference type="EMBL" id="HEN16407.1"/>
    </source>
</evidence>
<evidence type="ECO:0000256" key="2">
    <source>
        <dbReference type="SAM" id="Phobius"/>
    </source>
</evidence>
<dbReference type="EMBL" id="DSOK01000364">
    <property type="protein sequence ID" value="HEN16407.1"/>
    <property type="molecule type" value="Genomic_DNA"/>
</dbReference>
<feature type="compositionally biased region" description="Polar residues" evidence="1">
    <location>
        <begin position="690"/>
        <end position="704"/>
    </location>
</feature>
<dbReference type="AlphaFoldDB" id="A0A7C2K250"/>
<feature type="transmembrane region" description="Helical" evidence="2">
    <location>
        <begin position="69"/>
        <end position="88"/>
    </location>
</feature>
<feature type="compositionally biased region" description="Polar residues" evidence="1">
    <location>
        <begin position="766"/>
        <end position="792"/>
    </location>
</feature>
<feature type="compositionally biased region" description="Polar residues" evidence="1">
    <location>
        <begin position="621"/>
        <end position="652"/>
    </location>
</feature>
<feature type="compositionally biased region" description="Polar residues" evidence="1">
    <location>
        <begin position="816"/>
        <end position="829"/>
    </location>
</feature>
<feature type="region of interest" description="Disordered" evidence="1">
    <location>
        <begin position="512"/>
        <end position="1136"/>
    </location>
</feature>
<feature type="region of interest" description="Disordered" evidence="1">
    <location>
        <begin position="1210"/>
        <end position="1261"/>
    </location>
</feature>
<evidence type="ECO:0008006" key="4">
    <source>
        <dbReference type="Google" id="ProtNLM"/>
    </source>
</evidence>
<protein>
    <recommendedName>
        <fullName evidence="4">DUF4175 family protein</fullName>
    </recommendedName>
</protein>
<feature type="compositionally biased region" description="Polar residues" evidence="1">
    <location>
        <begin position="905"/>
        <end position="916"/>
    </location>
</feature>
<feature type="compositionally biased region" description="Basic and acidic residues" evidence="1">
    <location>
        <begin position="1223"/>
        <end position="1247"/>
    </location>
</feature>
<feature type="compositionally biased region" description="Polar residues" evidence="1">
    <location>
        <begin position="924"/>
        <end position="941"/>
    </location>
</feature>
<keyword evidence="2" id="KW-1133">Transmembrane helix</keyword>
<feature type="compositionally biased region" description="Gly residues" evidence="1">
    <location>
        <begin position="1014"/>
        <end position="1109"/>
    </location>
</feature>